<keyword evidence="2" id="KW-1185">Reference proteome</keyword>
<evidence type="ECO:0000313" key="1">
    <source>
        <dbReference type="EMBL" id="MED6223195.1"/>
    </source>
</evidence>
<name>A0ABU6ZMN2_9FABA</name>
<organism evidence="1 2">
    <name type="scientific">Stylosanthes scabra</name>
    <dbReference type="NCBI Taxonomy" id="79078"/>
    <lineage>
        <taxon>Eukaryota</taxon>
        <taxon>Viridiplantae</taxon>
        <taxon>Streptophyta</taxon>
        <taxon>Embryophyta</taxon>
        <taxon>Tracheophyta</taxon>
        <taxon>Spermatophyta</taxon>
        <taxon>Magnoliopsida</taxon>
        <taxon>eudicotyledons</taxon>
        <taxon>Gunneridae</taxon>
        <taxon>Pentapetalae</taxon>
        <taxon>rosids</taxon>
        <taxon>fabids</taxon>
        <taxon>Fabales</taxon>
        <taxon>Fabaceae</taxon>
        <taxon>Papilionoideae</taxon>
        <taxon>50 kb inversion clade</taxon>
        <taxon>dalbergioids sensu lato</taxon>
        <taxon>Dalbergieae</taxon>
        <taxon>Pterocarpus clade</taxon>
        <taxon>Stylosanthes</taxon>
    </lineage>
</organism>
<dbReference type="Proteomes" id="UP001341840">
    <property type="component" value="Unassembled WGS sequence"/>
</dbReference>
<accession>A0ABU6ZMN2</accession>
<dbReference type="EMBL" id="JASCZI010272690">
    <property type="protein sequence ID" value="MED6223195.1"/>
    <property type="molecule type" value="Genomic_DNA"/>
</dbReference>
<comment type="caution">
    <text evidence="1">The sequence shown here is derived from an EMBL/GenBank/DDBJ whole genome shotgun (WGS) entry which is preliminary data.</text>
</comment>
<evidence type="ECO:0000313" key="2">
    <source>
        <dbReference type="Proteomes" id="UP001341840"/>
    </source>
</evidence>
<proteinExistence type="predicted"/>
<gene>
    <name evidence="1" type="ORF">PIB30_071581</name>
</gene>
<reference evidence="1 2" key="1">
    <citation type="journal article" date="2023" name="Plants (Basel)">
        <title>Bridging the Gap: Combining Genomics and Transcriptomics Approaches to Understand Stylosanthes scabra, an Orphan Legume from the Brazilian Caatinga.</title>
        <authorList>
            <person name="Ferreira-Neto J.R.C."/>
            <person name="da Silva M.D."/>
            <person name="Binneck E."/>
            <person name="de Melo N.F."/>
            <person name="da Silva R.H."/>
            <person name="de Melo A.L.T.M."/>
            <person name="Pandolfi V."/>
            <person name="Bustamante F.O."/>
            <person name="Brasileiro-Vidal A.C."/>
            <person name="Benko-Iseppon A.M."/>
        </authorList>
    </citation>
    <scope>NUCLEOTIDE SEQUENCE [LARGE SCALE GENOMIC DNA]</scope>
    <source>
        <tissue evidence="1">Leaves</tissue>
    </source>
</reference>
<sequence length="137" mass="15461">MPFCYAWRQLRERNGAGKAVPHLADDRNELEDVASHFTSEDVVISQPWSFLGECYDVLQLAGCSGELSPVKISSTIPCEMACYTPIRYWRRRDGEQLFQPHFSLGAGEMVRGIAEGHVIFDGDEMEKKSIFLVETTS</sequence>
<protein>
    <submittedName>
        <fullName evidence="1">Uncharacterized protein</fullName>
    </submittedName>
</protein>